<evidence type="ECO:0000256" key="1">
    <source>
        <dbReference type="SAM" id="SignalP"/>
    </source>
</evidence>
<evidence type="ECO:0000313" key="4">
    <source>
        <dbReference type="EMBL" id="CAA7407967.1"/>
    </source>
</evidence>
<feature type="chain" id="PRO_5029679811" evidence="1">
    <location>
        <begin position="23"/>
        <end position="853"/>
    </location>
</feature>
<keyword evidence="5" id="KW-1185">Reference proteome</keyword>
<organism evidence="4 5">
    <name type="scientific">Spirodela intermedia</name>
    <name type="common">Intermediate duckweed</name>
    <dbReference type="NCBI Taxonomy" id="51605"/>
    <lineage>
        <taxon>Eukaryota</taxon>
        <taxon>Viridiplantae</taxon>
        <taxon>Streptophyta</taxon>
        <taxon>Embryophyta</taxon>
        <taxon>Tracheophyta</taxon>
        <taxon>Spermatophyta</taxon>
        <taxon>Magnoliopsida</taxon>
        <taxon>Liliopsida</taxon>
        <taxon>Araceae</taxon>
        <taxon>Lemnoideae</taxon>
        <taxon>Spirodela</taxon>
    </lineage>
</organism>
<dbReference type="AlphaFoldDB" id="A0A7I8LD65"/>
<accession>A0A7I8LD65</accession>
<feature type="domain" description="Non-reducing end beta-L-arabinofuranosidase-like GH127 catalytic" evidence="2">
    <location>
        <begin position="114"/>
        <end position="496"/>
    </location>
</feature>
<dbReference type="PANTHER" id="PTHR31151">
    <property type="entry name" value="PROLINE-TRNA LIGASE (DUF1680)"/>
    <property type="match status" value="1"/>
</dbReference>
<dbReference type="Pfam" id="PF20736">
    <property type="entry name" value="Glyco_hydro127M"/>
    <property type="match status" value="1"/>
</dbReference>
<dbReference type="InterPro" id="IPR012878">
    <property type="entry name" value="Beta-AFase-like_GH127_cat"/>
</dbReference>
<dbReference type="Proteomes" id="UP000663760">
    <property type="component" value="Chromosome 14"/>
</dbReference>
<feature type="signal peptide" evidence="1">
    <location>
        <begin position="1"/>
        <end position="22"/>
    </location>
</feature>
<dbReference type="OrthoDB" id="5358475at2759"/>
<name>A0A7I8LD65_SPIIN</name>
<dbReference type="Pfam" id="PF07944">
    <property type="entry name" value="Beta-AFase-like_GH127_cat"/>
    <property type="match status" value="1"/>
</dbReference>
<reference evidence="4" key="1">
    <citation type="submission" date="2020-02" db="EMBL/GenBank/DDBJ databases">
        <authorList>
            <person name="Scholz U."/>
            <person name="Mascher M."/>
            <person name="Fiebig A."/>
        </authorList>
    </citation>
    <scope>NUCLEOTIDE SEQUENCE</scope>
</reference>
<evidence type="ECO:0000313" key="5">
    <source>
        <dbReference type="Proteomes" id="UP000663760"/>
    </source>
</evidence>
<gene>
    <name evidence="4" type="ORF">SI8410_14018645</name>
</gene>
<dbReference type="Gene3D" id="2.80.10.50">
    <property type="match status" value="1"/>
</dbReference>
<dbReference type="SUPFAM" id="SSF48208">
    <property type="entry name" value="Six-hairpin glycosidases"/>
    <property type="match status" value="1"/>
</dbReference>
<proteinExistence type="predicted"/>
<dbReference type="GO" id="GO:0005975">
    <property type="term" value="P:carbohydrate metabolic process"/>
    <property type="evidence" value="ECO:0007669"/>
    <property type="project" value="InterPro"/>
</dbReference>
<keyword evidence="1" id="KW-0732">Signal</keyword>
<evidence type="ECO:0000259" key="3">
    <source>
        <dbReference type="Pfam" id="PF20736"/>
    </source>
</evidence>
<feature type="domain" description="Non-reducing end beta-L-arabinofuranosidase-like GH127 middle" evidence="3">
    <location>
        <begin position="508"/>
        <end position="608"/>
    </location>
</feature>
<sequence>MDLRVLLQLMLITSMLSARALGKECTNIIAQSHSLRYQVWATKNEEWRGEMDSHHDHLNPTEESTWMDLLSRDLSGGDVAKTEFDWTMLYRSIRRSEGNFTDEGSFLREMSLHDVRLDPDSKHGRAQQTNLDYLLMLDVDRLVWSFRKQARLPAPGNPYGGWESPNMEIRGHFVGHYLSASAKMWASTHNASIHQKMTAVVDALYLCQKKMGSGYLSAFSTEYFDRLEADVYVWAPYYTIHKILAGLLDQFSYAGNARALEMTIGMADYFANRVKNVIEKYSIERHWLTMNEETGGMNDALYNLYSITGNQKHLILAHLFDKPCFLGLLAIQSDSLSGFHANTHIPLVIGAQKRYEVTGDPLYKDIGTYFMEVINSSHSYATGGTSVNEIWSDPNRLADTLQTENEESCTTHNMLKVSRNLFRWTRKASYAEYYERALTNGVLSIQRGTDPGVMIYMLPLGVGVSKARSFHGWGTRFDSFWCCYGTGIESFSKLGDSIYFEDRSTTSLYIAHYVSSSLKWKSGGLTVNQKVQPVASQDAYLRVELTFSSNQSAAQSSELNLRIPSWTSPSNAKATLNNEPLDTPPPGNFLSVRRNWASTDVLSLQLPISLRTESIKDDRRGLGSVQAVLFGPYLLAGLTRDDWELRPGNSTSISDWIRAVPAEQNSQLITFTQEFDDGVLVFSNSNYSIAMEEAPSEGSDAAVHASFRAIAVNSTTKNLIMLEPFDLPGMVVAARRPNGALIVSGDPGPDSTFRLTAPPPRDGNPNSAVSLESSIHPGCFVHGAADRAAGKSVRLVCQRGAGARKEARFEIYQGTRAYDPISFVGRGTRRNFLLEPLINLKDETYTVYFNISV</sequence>
<dbReference type="InterPro" id="IPR049046">
    <property type="entry name" value="Beta-AFase-like_GH127_middle"/>
</dbReference>
<dbReference type="EMBL" id="LR746277">
    <property type="protein sequence ID" value="CAA7407967.1"/>
    <property type="molecule type" value="Genomic_DNA"/>
</dbReference>
<evidence type="ECO:0000259" key="2">
    <source>
        <dbReference type="Pfam" id="PF07944"/>
    </source>
</evidence>
<protein>
    <submittedName>
        <fullName evidence="4">Uncharacterized protein</fullName>
    </submittedName>
</protein>
<dbReference type="PANTHER" id="PTHR31151:SF0">
    <property type="entry name" value="PROLINE-TRNA LIGASE (DUF1680)"/>
    <property type="match status" value="1"/>
</dbReference>
<dbReference type="InterPro" id="IPR008928">
    <property type="entry name" value="6-hairpin_glycosidase_sf"/>
</dbReference>